<protein>
    <submittedName>
        <fullName evidence="1">Uncharacterized protein</fullName>
    </submittedName>
</protein>
<name>A0A3E4TM13_9FIRM</name>
<dbReference type="EMBL" id="QSSQ01000073">
    <property type="protein sequence ID" value="RGL92079.1"/>
    <property type="molecule type" value="Genomic_DNA"/>
</dbReference>
<evidence type="ECO:0000313" key="1">
    <source>
        <dbReference type="EMBL" id="RGL92079.1"/>
    </source>
</evidence>
<proteinExistence type="predicted"/>
<dbReference type="Proteomes" id="UP000261257">
    <property type="component" value="Unassembled WGS sequence"/>
</dbReference>
<evidence type="ECO:0000313" key="2">
    <source>
        <dbReference type="Proteomes" id="UP000261257"/>
    </source>
</evidence>
<organism evidence="1 2">
    <name type="scientific">Hungatella hathewayi</name>
    <dbReference type="NCBI Taxonomy" id="154046"/>
    <lineage>
        <taxon>Bacteria</taxon>
        <taxon>Bacillati</taxon>
        <taxon>Bacillota</taxon>
        <taxon>Clostridia</taxon>
        <taxon>Lachnospirales</taxon>
        <taxon>Lachnospiraceae</taxon>
        <taxon>Hungatella</taxon>
    </lineage>
</organism>
<reference evidence="1 2" key="1">
    <citation type="submission" date="2018-08" db="EMBL/GenBank/DDBJ databases">
        <title>A genome reference for cultivated species of the human gut microbiota.</title>
        <authorList>
            <person name="Zou Y."/>
            <person name="Xue W."/>
            <person name="Luo G."/>
        </authorList>
    </citation>
    <scope>NUCLEOTIDE SEQUENCE [LARGE SCALE GENOMIC DNA]</scope>
    <source>
        <strain evidence="1 2">TF05-11AC</strain>
    </source>
</reference>
<accession>A0A3E4TM13</accession>
<dbReference type="RefSeq" id="WP_117624481.1">
    <property type="nucleotide sequence ID" value="NZ_CAUFPL010000121.1"/>
</dbReference>
<sequence>MKNLYELVKLDLTLKDNRDDKRIRKRNEVYNLAKMKLDSWIKMTLISEDAEIEMKQAILDLVRGYGFISVWMYVFEDEPEILRQLVKCFPGTKEEYFDENGRVKEVIGQISVIVTNIDNQNKIYYNPIIPTIKYQITQ</sequence>
<gene>
    <name evidence="1" type="ORF">DXC39_32640</name>
</gene>
<dbReference type="AlphaFoldDB" id="A0A3E4TM13"/>
<comment type="caution">
    <text evidence="1">The sequence shown here is derived from an EMBL/GenBank/DDBJ whole genome shotgun (WGS) entry which is preliminary data.</text>
</comment>